<evidence type="ECO:0000313" key="1">
    <source>
        <dbReference type="Proteomes" id="UP000887565"/>
    </source>
</evidence>
<accession>A0A915JEV6</accession>
<dbReference type="Proteomes" id="UP000887565">
    <property type="component" value="Unplaced"/>
</dbReference>
<evidence type="ECO:0000313" key="2">
    <source>
        <dbReference type="WBParaSite" id="nRc.2.0.1.t24724-RA"/>
    </source>
</evidence>
<name>A0A915JEV6_ROMCU</name>
<reference evidence="2" key="1">
    <citation type="submission" date="2022-11" db="UniProtKB">
        <authorList>
            <consortium name="WormBaseParasite"/>
        </authorList>
    </citation>
    <scope>IDENTIFICATION</scope>
</reference>
<dbReference type="AlphaFoldDB" id="A0A915JEV6"/>
<sequence>MKQNTLTKSLMRFRKRIRNSSEALRNPKNEASEISSTSWKISSAKVAAGELMPSIGWGDVLDDRERRLIEEARLTRDKDLK</sequence>
<proteinExistence type="predicted"/>
<organism evidence="1 2">
    <name type="scientific">Romanomermis culicivorax</name>
    <name type="common">Nematode worm</name>
    <dbReference type="NCBI Taxonomy" id="13658"/>
    <lineage>
        <taxon>Eukaryota</taxon>
        <taxon>Metazoa</taxon>
        <taxon>Ecdysozoa</taxon>
        <taxon>Nematoda</taxon>
        <taxon>Enoplea</taxon>
        <taxon>Dorylaimia</taxon>
        <taxon>Mermithida</taxon>
        <taxon>Mermithoidea</taxon>
        <taxon>Mermithidae</taxon>
        <taxon>Romanomermis</taxon>
    </lineage>
</organism>
<keyword evidence="1" id="KW-1185">Reference proteome</keyword>
<dbReference type="WBParaSite" id="nRc.2.0.1.t24724-RA">
    <property type="protein sequence ID" value="nRc.2.0.1.t24724-RA"/>
    <property type="gene ID" value="nRc.2.0.1.g24724"/>
</dbReference>
<protein>
    <submittedName>
        <fullName evidence="2">Uncharacterized protein</fullName>
    </submittedName>
</protein>